<feature type="binding site" evidence="9">
    <location>
        <position position="92"/>
    </location>
    <ligand>
        <name>substrate</name>
    </ligand>
</feature>
<dbReference type="InterPro" id="IPR023865">
    <property type="entry name" value="Aliphatic_acid_kinase_CS"/>
</dbReference>
<evidence type="ECO:0000256" key="1">
    <source>
        <dbReference type="ARBA" id="ARBA00008748"/>
    </source>
</evidence>
<keyword evidence="5 9" id="KW-0547">Nucleotide-binding</keyword>
<dbReference type="GO" id="GO:0016301">
    <property type="term" value="F:kinase activity"/>
    <property type="evidence" value="ECO:0007669"/>
    <property type="project" value="UniProtKB-KW"/>
</dbReference>
<feature type="site" description="Transition state stabilizer" evidence="9">
    <location>
        <position position="180"/>
    </location>
</feature>
<evidence type="ECO:0000313" key="11">
    <source>
        <dbReference type="EMBL" id="MEQ1405859.1"/>
    </source>
</evidence>
<keyword evidence="4 9" id="KW-0479">Metal-binding</keyword>
<dbReference type="NCBIfam" id="NF005462">
    <property type="entry name" value="PRK07058.1"/>
    <property type="match status" value="1"/>
</dbReference>
<keyword evidence="7 9" id="KW-0067">ATP-binding</keyword>
<feature type="binding site" evidence="9">
    <location>
        <begin position="327"/>
        <end position="331"/>
    </location>
    <ligand>
        <name>ATP</name>
        <dbReference type="ChEBI" id="CHEBI:30616"/>
    </ligand>
</feature>
<comment type="cofactor">
    <cofactor evidence="9">
        <name>Mg(2+)</name>
        <dbReference type="ChEBI" id="CHEBI:18420"/>
    </cofactor>
    <cofactor evidence="9">
        <name>Mn(2+)</name>
        <dbReference type="ChEBI" id="CHEBI:29035"/>
    </cofactor>
    <text evidence="9">Mg(2+). Can also accept Mn(2+).</text>
</comment>
<reference evidence="11 12" key="1">
    <citation type="submission" date="2024-05" db="EMBL/GenBank/DDBJ databases">
        <title>Neorhizobium sp. Rsf11, a plant growth promoting and heavy metal resistant PAH-degrader.</title>
        <authorList>
            <person name="Golubev S.N."/>
            <person name="Muratova A.Y."/>
            <person name="Markelova M.I."/>
        </authorList>
    </citation>
    <scope>NUCLEOTIDE SEQUENCE [LARGE SCALE GENOMIC DNA]</scope>
    <source>
        <strain evidence="11 12">Rsf11</strain>
    </source>
</reference>
<evidence type="ECO:0000256" key="8">
    <source>
        <dbReference type="ARBA" id="ARBA00022842"/>
    </source>
</evidence>
<comment type="catalytic activity">
    <reaction evidence="9">
        <text>acetate + ATP = acetyl phosphate + ADP</text>
        <dbReference type="Rhea" id="RHEA:11352"/>
        <dbReference type="ChEBI" id="CHEBI:22191"/>
        <dbReference type="ChEBI" id="CHEBI:30089"/>
        <dbReference type="ChEBI" id="CHEBI:30616"/>
        <dbReference type="ChEBI" id="CHEBI:456216"/>
        <dbReference type="EC" id="2.7.2.1"/>
    </reaction>
</comment>
<comment type="caution">
    <text evidence="11">The sequence shown here is derived from an EMBL/GenBank/DDBJ whole genome shotgun (WGS) entry which is preliminary data.</text>
</comment>
<accession>A0ABV0M4G7</accession>
<dbReference type="Proteomes" id="UP001496627">
    <property type="component" value="Unassembled WGS sequence"/>
</dbReference>
<dbReference type="NCBIfam" id="TIGR00016">
    <property type="entry name" value="ackA"/>
    <property type="match status" value="1"/>
</dbReference>
<dbReference type="RefSeq" id="WP_348863126.1">
    <property type="nucleotide sequence ID" value="NZ_JBEAAL010000007.1"/>
</dbReference>
<feature type="site" description="Transition state stabilizer" evidence="9">
    <location>
        <position position="240"/>
    </location>
</feature>
<keyword evidence="6 9" id="KW-0418">Kinase</keyword>
<comment type="function">
    <text evidence="9">Catalyzes the formation of acetyl phosphate from acetate and ATP. Can also catalyze the reverse reaction.</text>
</comment>
<feature type="binding site" evidence="9">
    <location>
        <position position="378"/>
    </location>
    <ligand>
        <name>Mg(2+)</name>
        <dbReference type="ChEBI" id="CHEBI:18420"/>
    </ligand>
</feature>
<comment type="pathway">
    <text evidence="9">Metabolic intermediate biosynthesis; acetyl-CoA biosynthesis; acetyl-CoA from acetate: step 1/2.</text>
</comment>
<feature type="binding site" evidence="9">
    <location>
        <position position="10"/>
    </location>
    <ligand>
        <name>Mg(2+)</name>
        <dbReference type="ChEBI" id="CHEBI:18420"/>
    </ligand>
</feature>
<dbReference type="PROSITE" id="PS01076">
    <property type="entry name" value="ACETATE_KINASE_2"/>
    <property type="match status" value="1"/>
</dbReference>
<evidence type="ECO:0000256" key="4">
    <source>
        <dbReference type="ARBA" id="ARBA00022723"/>
    </source>
</evidence>
<evidence type="ECO:0000313" key="12">
    <source>
        <dbReference type="Proteomes" id="UP001496627"/>
    </source>
</evidence>
<name>A0ABV0M4G7_9HYPH</name>
<keyword evidence="8 9" id="KW-0460">Magnesium</keyword>
<evidence type="ECO:0000256" key="6">
    <source>
        <dbReference type="ARBA" id="ARBA00022777"/>
    </source>
</evidence>
<evidence type="ECO:0000256" key="2">
    <source>
        <dbReference type="ARBA" id="ARBA00022490"/>
    </source>
</evidence>
<gene>
    <name evidence="9" type="primary">ackA</name>
    <name evidence="11" type="ORF">ABK249_13025</name>
</gene>
<comment type="subcellular location">
    <subcellularLocation>
        <location evidence="9">Cytoplasm</location>
    </subcellularLocation>
</comment>
<proteinExistence type="inferred from homology"/>
<keyword evidence="3 9" id="KW-0808">Transferase</keyword>
<dbReference type="PRINTS" id="PR00471">
    <property type="entry name" value="ACETATEKNASE"/>
</dbReference>
<sequence>MTDKLLLTFNAGSSTVKIGIFSLDGEGPKRVGKAVVDFASRPLMLHLKEGPTQFELPLRAESGDDLADLMDEVFSELDKHFDLRAVTAAGHRIVHGGDIFDGPVELDAEALEKIRTLTELAPLHQPQALRLIRAVRHLRPQLFQTGSFDTTFHATQPDLVRRFAIPRAWHDRGVKRYGFHGLSYEYVAGALARQEPNIAHGKVVIAHLGSGASLCATENGLSRDTSMGFSTLDGIPMATRPGWLDPGVLLHFLGPLGKPLEEVEDMLYHQSGLLGVSGLSGDTRELIEDDSRQAKEAIDLFTLRIAGEVCRLAATLGGLDALVFTAGIGENQPKIRKRVAERLRWLGVELDDDTNARNAVKISTSASRIAVYVIPTDEEQMIVEECLAILESMEQISAL</sequence>
<dbReference type="HAMAP" id="MF_00020">
    <property type="entry name" value="Acetate_kinase"/>
    <property type="match status" value="1"/>
</dbReference>
<feature type="binding site" evidence="9">
    <location>
        <begin position="282"/>
        <end position="284"/>
    </location>
    <ligand>
        <name>ATP</name>
        <dbReference type="ChEBI" id="CHEBI:30616"/>
    </ligand>
</feature>
<keyword evidence="12" id="KW-1185">Reference proteome</keyword>
<evidence type="ECO:0000256" key="10">
    <source>
        <dbReference type="RuleBase" id="RU003835"/>
    </source>
</evidence>
<dbReference type="PANTHER" id="PTHR21060">
    <property type="entry name" value="ACETATE KINASE"/>
    <property type="match status" value="1"/>
</dbReference>
<evidence type="ECO:0000256" key="5">
    <source>
        <dbReference type="ARBA" id="ARBA00022741"/>
    </source>
</evidence>
<dbReference type="EC" id="2.7.2.1" evidence="9"/>
<dbReference type="InterPro" id="IPR043129">
    <property type="entry name" value="ATPase_NBD"/>
</dbReference>
<dbReference type="Pfam" id="PF00871">
    <property type="entry name" value="Acetate_kinase"/>
    <property type="match status" value="1"/>
</dbReference>
<feature type="active site" description="Proton donor/acceptor" evidence="9">
    <location>
        <position position="149"/>
    </location>
</feature>
<dbReference type="InterPro" id="IPR000890">
    <property type="entry name" value="Aliphatic_acid_kin_short-chain"/>
</dbReference>
<comment type="similarity">
    <text evidence="1 9 10">Belongs to the acetokinase family.</text>
</comment>
<feature type="binding site" evidence="9">
    <location>
        <position position="17"/>
    </location>
    <ligand>
        <name>ATP</name>
        <dbReference type="ChEBI" id="CHEBI:30616"/>
    </ligand>
</feature>
<dbReference type="InterPro" id="IPR004372">
    <property type="entry name" value="Ac/propionate_kinase"/>
</dbReference>
<evidence type="ECO:0000256" key="7">
    <source>
        <dbReference type="ARBA" id="ARBA00022840"/>
    </source>
</evidence>
<dbReference type="EMBL" id="JBEAAL010000007">
    <property type="protein sequence ID" value="MEQ1405859.1"/>
    <property type="molecule type" value="Genomic_DNA"/>
</dbReference>
<dbReference type="PANTHER" id="PTHR21060:SF21">
    <property type="entry name" value="ACETATE KINASE"/>
    <property type="match status" value="1"/>
</dbReference>
<evidence type="ECO:0000256" key="9">
    <source>
        <dbReference type="HAMAP-Rule" id="MF_00020"/>
    </source>
</evidence>
<organism evidence="11 12">
    <name type="scientific">Neorhizobium phenanthreniclasticum</name>
    <dbReference type="NCBI Taxonomy" id="3157917"/>
    <lineage>
        <taxon>Bacteria</taxon>
        <taxon>Pseudomonadati</taxon>
        <taxon>Pseudomonadota</taxon>
        <taxon>Alphaproteobacteria</taxon>
        <taxon>Hyphomicrobiales</taxon>
        <taxon>Rhizobiaceae</taxon>
        <taxon>Rhizobium/Agrobacterium group</taxon>
        <taxon>Neorhizobium</taxon>
    </lineage>
</organism>
<dbReference type="SUPFAM" id="SSF53067">
    <property type="entry name" value="Actin-like ATPase domain"/>
    <property type="match status" value="2"/>
</dbReference>
<protein>
    <recommendedName>
        <fullName evidence="9">Acetate kinase</fullName>
        <ecNumber evidence="9">2.7.2.1</ecNumber>
    </recommendedName>
    <alternativeName>
        <fullName evidence="9">Acetokinase</fullName>
    </alternativeName>
</protein>
<keyword evidence="2 9" id="KW-0963">Cytoplasm</keyword>
<dbReference type="PIRSF" id="PIRSF000722">
    <property type="entry name" value="Acetate_prop_kin"/>
    <property type="match status" value="1"/>
</dbReference>
<dbReference type="Gene3D" id="3.30.420.40">
    <property type="match status" value="2"/>
</dbReference>
<evidence type="ECO:0000256" key="3">
    <source>
        <dbReference type="ARBA" id="ARBA00022679"/>
    </source>
</evidence>
<comment type="subunit">
    <text evidence="9">Homodimer.</text>
</comment>
<feature type="binding site" evidence="9">
    <location>
        <begin position="207"/>
        <end position="211"/>
    </location>
    <ligand>
        <name>ATP</name>
        <dbReference type="ChEBI" id="CHEBI:30616"/>
    </ligand>
</feature>